<feature type="compositionally biased region" description="Low complexity" evidence="1">
    <location>
        <begin position="121"/>
        <end position="141"/>
    </location>
</feature>
<evidence type="ECO:0000313" key="3">
    <source>
        <dbReference type="Proteomes" id="UP001310890"/>
    </source>
</evidence>
<feature type="compositionally biased region" description="Polar residues" evidence="1">
    <location>
        <begin position="99"/>
        <end position="120"/>
    </location>
</feature>
<dbReference type="AlphaFoldDB" id="A0AAN7TK38"/>
<name>A0AAN7TK38_9PEZI</name>
<feature type="region of interest" description="Disordered" evidence="1">
    <location>
        <begin position="1"/>
        <end position="47"/>
    </location>
</feature>
<proteinExistence type="predicted"/>
<feature type="compositionally biased region" description="Low complexity" evidence="1">
    <location>
        <begin position="30"/>
        <end position="43"/>
    </location>
</feature>
<comment type="caution">
    <text evidence="2">The sequence shown here is derived from an EMBL/GenBank/DDBJ whole genome shotgun (WGS) entry which is preliminary data.</text>
</comment>
<evidence type="ECO:0000313" key="2">
    <source>
        <dbReference type="EMBL" id="KAK5110134.1"/>
    </source>
</evidence>
<feature type="compositionally biased region" description="Pro residues" evidence="1">
    <location>
        <begin position="14"/>
        <end position="24"/>
    </location>
</feature>
<dbReference type="Proteomes" id="UP001310890">
    <property type="component" value="Unassembled WGS sequence"/>
</dbReference>
<evidence type="ECO:0000256" key="1">
    <source>
        <dbReference type="SAM" id="MobiDB-lite"/>
    </source>
</evidence>
<feature type="region of interest" description="Disordered" evidence="1">
    <location>
        <begin position="99"/>
        <end position="141"/>
    </location>
</feature>
<gene>
    <name evidence="2" type="ORF">LTR62_006268</name>
</gene>
<protein>
    <submittedName>
        <fullName evidence="2">Uncharacterized protein</fullName>
    </submittedName>
</protein>
<sequence>MSLPSDYEADEWVKPPPPSQPHPLRPQVGDDTLTHSTTVTSVDSDPDNANVLSYENIRRHSMHTKLARQSIYSNKSYRASMAGLTPVFDTLPALPNLTSHPTLSSPTNTRFSNSTISPSHSTFPPMTSPTQPTFSPTSSTFPVIASRPSLRPTLSSGAVSQVSIYTVSSVSTTDFYSKVHTKPQTTMVSEAFRLPNYNDDDEDAVVKIRD</sequence>
<accession>A0AAN7TK38</accession>
<organism evidence="2 3">
    <name type="scientific">Meristemomyces frigidus</name>
    <dbReference type="NCBI Taxonomy" id="1508187"/>
    <lineage>
        <taxon>Eukaryota</taxon>
        <taxon>Fungi</taxon>
        <taxon>Dikarya</taxon>
        <taxon>Ascomycota</taxon>
        <taxon>Pezizomycotina</taxon>
        <taxon>Dothideomycetes</taxon>
        <taxon>Dothideomycetidae</taxon>
        <taxon>Mycosphaerellales</taxon>
        <taxon>Teratosphaeriaceae</taxon>
        <taxon>Meristemomyces</taxon>
    </lineage>
</organism>
<dbReference type="EMBL" id="JAVRRL010000053">
    <property type="protein sequence ID" value="KAK5110134.1"/>
    <property type="molecule type" value="Genomic_DNA"/>
</dbReference>
<reference evidence="2" key="1">
    <citation type="submission" date="2023-08" db="EMBL/GenBank/DDBJ databases">
        <title>Black Yeasts Isolated from many extreme environments.</title>
        <authorList>
            <person name="Coleine C."/>
            <person name="Stajich J.E."/>
            <person name="Selbmann L."/>
        </authorList>
    </citation>
    <scope>NUCLEOTIDE SEQUENCE</scope>
    <source>
        <strain evidence="2">CCFEE 5401</strain>
    </source>
</reference>